<dbReference type="Proteomes" id="UP001304671">
    <property type="component" value="Unassembled WGS sequence"/>
</dbReference>
<feature type="domain" description="DUF4440" evidence="1">
    <location>
        <begin position="16"/>
        <end position="119"/>
    </location>
</feature>
<reference evidence="2 3" key="1">
    <citation type="submission" date="2023-12" db="EMBL/GenBank/DDBJ databases">
        <title>Novel species of the genus Arcicella isolated from rivers.</title>
        <authorList>
            <person name="Lu H."/>
        </authorList>
    </citation>
    <scope>NUCLEOTIDE SEQUENCE [LARGE SCALE GENOMIC DNA]</scope>
    <source>
        <strain evidence="2 3">LMG 21963</strain>
    </source>
</reference>
<dbReference type="EMBL" id="JAYFUL010000025">
    <property type="protein sequence ID" value="MEA5259095.1"/>
    <property type="molecule type" value="Genomic_DNA"/>
</dbReference>
<proteinExistence type="predicted"/>
<dbReference type="InterPro" id="IPR032710">
    <property type="entry name" value="NTF2-like_dom_sf"/>
</dbReference>
<evidence type="ECO:0000313" key="3">
    <source>
        <dbReference type="Proteomes" id="UP001304671"/>
    </source>
</evidence>
<organism evidence="2 3">
    <name type="scientific">Arcicella aquatica</name>
    <dbReference type="NCBI Taxonomy" id="217141"/>
    <lineage>
        <taxon>Bacteria</taxon>
        <taxon>Pseudomonadati</taxon>
        <taxon>Bacteroidota</taxon>
        <taxon>Cytophagia</taxon>
        <taxon>Cytophagales</taxon>
        <taxon>Flectobacillaceae</taxon>
        <taxon>Arcicella</taxon>
    </lineage>
</organism>
<gene>
    <name evidence="2" type="ORF">VB264_14965</name>
</gene>
<evidence type="ECO:0000259" key="1">
    <source>
        <dbReference type="Pfam" id="PF14534"/>
    </source>
</evidence>
<accession>A0ABU5QPU2</accession>
<keyword evidence="3" id="KW-1185">Reference proteome</keyword>
<dbReference type="InterPro" id="IPR027843">
    <property type="entry name" value="DUF4440"/>
</dbReference>
<evidence type="ECO:0000313" key="2">
    <source>
        <dbReference type="EMBL" id="MEA5259095.1"/>
    </source>
</evidence>
<dbReference type="SUPFAM" id="SSF54427">
    <property type="entry name" value="NTF2-like"/>
    <property type="match status" value="1"/>
</dbReference>
<dbReference type="RefSeq" id="WP_323250606.1">
    <property type="nucleotide sequence ID" value="NZ_JAYFUL010000025.1"/>
</dbReference>
<comment type="caution">
    <text evidence="2">The sequence shown here is derived from an EMBL/GenBank/DDBJ whole genome shotgun (WGS) entry which is preliminary data.</text>
</comment>
<dbReference type="Gene3D" id="3.10.450.50">
    <property type="match status" value="1"/>
</dbReference>
<name>A0ABU5QPU2_9BACT</name>
<dbReference type="Pfam" id="PF14534">
    <property type="entry name" value="DUF4440"/>
    <property type="match status" value="1"/>
</dbReference>
<sequence>MENNKNVDEIDQIRLIIQESENTGNLALMSSIMADDITVIVPNTPVVYGKPAGEAFLKSWFDAFIIEIEYIPEKIQISQDLAYEWCTYYQTTTDKSSGEKASEIGRIMWIFKKVNNQWLQSFAIWNTIDPS</sequence>
<protein>
    <submittedName>
        <fullName evidence="2">Nuclear transport factor 2 family protein</fullName>
    </submittedName>
</protein>